<feature type="binding site" evidence="17">
    <location>
        <position position="400"/>
    </location>
    <ligand>
        <name>FAD</name>
        <dbReference type="ChEBI" id="CHEBI:57692"/>
    </ligand>
</feature>
<feature type="binding site" evidence="18">
    <location>
        <position position="113"/>
    </location>
    <ligand>
        <name>[2Fe-2S] cluster</name>
        <dbReference type="ChEBI" id="CHEBI:190135"/>
        <label>2</label>
    </ligand>
</feature>
<evidence type="ECO:0000256" key="13">
    <source>
        <dbReference type="ARBA" id="ARBA00023027"/>
    </source>
</evidence>
<evidence type="ECO:0000256" key="7">
    <source>
        <dbReference type="ARBA" id="ARBA00022714"/>
    </source>
</evidence>
<dbReference type="Pfam" id="PF01799">
    <property type="entry name" value="Fer2_2"/>
    <property type="match status" value="1"/>
</dbReference>
<dbReference type="SUPFAM" id="SSF56003">
    <property type="entry name" value="Molybdenum cofactor-binding domain"/>
    <property type="match status" value="1"/>
</dbReference>
<dbReference type="FunFam" id="3.30.365.10:FF:000001">
    <property type="entry name" value="Xanthine dehydrogenase oxidase"/>
    <property type="match status" value="1"/>
</dbReference>
<dbReference type="InterPro" id="IPR036856">
    <property type="entry name" value="Ald_Oxase/Xan_DH_a/b_sf"/>
</dbReference>
<keyword evidence="7 18" id="KW-0001">2Fe-2S</keyword>
<dbReference type="InterPro" id="IPR005107">
    <property type="entry name" value="CO_DH_flav_C"/>
</dbReference>
<dbReference type="PROSITE" id="PS51387">
    <property type="entry name" value="FAD_PCMH"/>
    <property type="match status" value="1"/>
</dbReference>
<dbReference type="InterPro" id="IPR001041">
    <property type="entry name" value="2Fe-2S_ferredoxin-type"/>
</dbReference>
<feature type="binding site" evidence="18">
    <location>
        <position position="149"/>
    </location>
    <ligand>
        <name>[2Fe-2S] cluster</name>
        <dbReference type="ChEBI" id="CHEBI:190135"/>
        <label>2</label>
    </ligand>
</feature>
<dbReference type="SUPFAM" id="SSF47741">
    <property type="entry name" value="CO dehydrogenase ISP C-domain like"/>
    <property type="match status" value="1"/>
</dbReference>
<dbReference type="Pfam" id="PF02738">
    <property type="entry name" value="MoCoBD_1"/>
    <property type="match status" value="1"/>
</dbReference>
<keyword evidence="22" id="KW-1185">Reference proteome</keyword>
<dbReference type="PROSITE" id="PS00197">
    <property type="entry name" value="2FE2S_FER_1"/>
    <property type="match status" value="1"/>
</dbReference>
<feature type="binding site" evidence="18">
    <location>
        <position position="739"/>
    </location>
    <ligand>
        <name>Mo-molybdopterin</name>
        <dbReference type="ChEBI" id="CHEBI:71302"/>
    </ligand>
    <ligandPart>
        <name>Mo</name>
        <dbReference type="ChEBI" id="CHEBI:28685"/>
    </ligandPart>
</feature>
<feature type="binding site" evidence="18">
    <location>
        <position position="1035"/>
    </location>
    <ligand>
        <name>Mo-molybdopterin</name>
        <dbReference type="ChEBI" id="CHEBI:71302"/>
    </ligand>
    <ligandPart>
        <name>Mo</name>
        <dbReference type="ChEBI" id="CHEBI:28685"/>
    </ligandPart>
</feature>
<dbReference type="Proteomes" id="UP000838878">
    <property type="component" value="Chromosome 6"/>
</dbReference>
<dbReference type="FunFam" id="3.10.20.30:FF:000012">
    <property type="entry name" value="Xanthine dehydrogenase/oxidase"/>
    <property type="match status" value="1"/>
</dbReference>
<dbReference type="Pfam" id="PF01315">
    <property type="entry name" value="Ald_Xan_dh_C"/>
    <property type="match status" value="1"/>
</dbReference>
<comment type="subcellular location">
    <subcellularLocation>
        <location evidence="2">Peroxisome</location>
    </subcellularLocation>
</comment>
<evidence type="ECO:0000256" key="5">
    <source>
        <dbReference type="ARBA" id="ARBA00022505"/>
    </source>
</evidence>
<keyword evidence="11 18" id="KW-0408">Iron</keyword>
<evidence type="ECO:0000259" key="19">
    <source>
        <dbReference type="PROSITE" id="PS51085"/>
    </source>
</evidence>
<evidence type="ECO:0000256" key="17">
    <source>
        <dbReference type="PIRSR" id="PIRSR000127-2"/>
    </source>
</evidence>
<feature type="binding site" evidence="18">
    <location>
        <position position="116"/>
    </location>
    <ligand>
        <name>[2Fe-2S] cluster</name>
        <dbReference type="ChEBI" id="CHEBI:190135"/>
        <label>2</label>
    </ligand>
</feature>
<keyword evidence="13" id="KW-0520">NAD</keyword>
<dbReference type="SMART" id="SM01008">
    <property type="entry name" value="Ald_Xan_dh_C"/>
    <property type="match status" value="1"/>
</dbReference>
<accession>A0A8J9VI42</accession>
<dbReference type="PROSITE" id="PS51085">
    <property type="entry name" value="2FE2S_FER_2"/>
    <property type="match status" value="1"/>
</dbReference>
<evidence type="ECO:0000256" key="9">
    <source>
        <dbReference type="ARBA" id="ARBA00022827"/>
    </source>
</evidence>
<feature type="domain" description="FAD-binding PCMH-type" evidence="20">
    <location>
        <begin position="212"/>
        <end position="392"/>
    </location>
</feature>
<evidence type="ECO:0000256" key="10">
    <source>
        <dbReference type="ARBA" id="ARBA00023002"/>
    </source>
</evidence>
<feature type="binding site" evidence="18">
    <location>
        <position position="48"/>
    </location>
    <ligand>
        <name>[2Fe-2S] cluster</name>
        <dbReference type="ChEBI" id="CHEBI:190135"/>
        <label>1</label>
    </ligand>
</feature>
<evidence type="ECO:0000256" key="11">
    <source>
        <dbReference type="ARBA" id="ARBA00023004"/>
    </source>
</evidence>
<keyword evidence="8 18" id="KW-0479">Metal-binding</keyword>
<dbReference type="GO" id="GO:0005777">
    <property type="term" value="C:peroxisome"/>
    <property type="evidence" value="ECO:0007669"/>
    <property type="project" value="UniProtKB-SubCell"/>
</dbReference>
<dbReference type="InterPro" id="IPR046867">
    <property type="entry name" value="AldOxase/xan_DH_MoCoBD2"/>
</dbReference>
<evidence type="ECO:0000313" key="21">
    <source>
        <dbReference type="EMBL" id="CAH0726755.1"/>
    </source>
</evidence>
<dbReference type="Gene3D" id="1.10.150.120">
    <property type="entry name" value="[2Fe-2S]-binding domain"/>
    <property type="match status" value="1"/>
</dbReference>
<dbReference type="InterPro" id="IPR016169">
    <property type="entry name" value="FAD-bd_PCMH_sub2"/>
</dbReference>
<dbReference type="InterPro" id="IPR000674">
    <property type="entry name" value="Ald_Oxase/Xan_DH_a/b"/>
</dbReference>
<feature type="binding site" evidence="18">
    <location>
        <position position="151"/>
    </location>
    <ligand>
        <name>[2Fe-2S] cluster</name>
        <dbReference type="ChEBI" id="CHEBI:190135"/>
        <label>2</label>
    </ligand>
</feature>
<dbReference type="Gene3D" id="3.30.465.10">
    <property type="match status" value="1"/>
</dbReference>
<dbReference type="Gene3D" id="3.90.1170.50">
    <property type="entry name" value="Aldehyde oxidase/xanthine dehydrogenase, a/b hammerhead"/>
    <property type="match status" value="1"/>
</dbReference>
<evidence type="ECO:0000256" key="2">
    <source>
        <dbReference type="ARBA" id="ARBA00004275"/>
    </source>
</evidence>
<keyword evidence="9 17" id="KW-0274">FAD</keyword>
<dbReference type="PANTHER" id="PTHR11908:SF132">
    <property type="entry name" value="ALDEHYDE OXIDASE 1-RELATED"/>
    <property type="match status" value="1"/>
</dbReference>
<evidence type="ECO:0008006" key="23">
    <source>
        <dbReference type="Google" id="ProtNLM"/>
    </source>
</evidence>
<dbReference type="InterPro" id="IPR002888">
    <property type="entry name" value="2Fe-2S-bd"/>
</dbReference>
<comment type="subunit">
    <text evidence="4">Homodimer.</text>
</comment>
<dbReference type="Pfam" id="PF03450">
    <property type="entry name" value="CO_deh_flav_C"/>
    <property type="match status" value="1"/>
</dbReference>
<dbReference type="SUPFAM" id="SSF56176">
    <property type="entry name" value="FAD-binding/transporter-associated domain-like"/>
    <property type="match status" value="1"/>
</dbReference>
<evidence type="ECO:0000256" key="8">
    <source>
        <dbReference type="ARBA" id="ARBA00022723"/>
    </source>
</evidence>
<protein>
    <recommendedName>
        <fullName evidence="23">Aldehyde oxidase</fullName>
    </recommendedName>
</protein>
<dbReference type="EMBL" id="OV170226">
    <property type="protein sequence ID" value="CAH0726755.1"/>
    <property type="molecule type" value="Genomic_DNA"/>
</dbReference>
<evidence type="ECO:0000256" key="14">
    <source>
        <dbReference type="ARBA" id="ARBA00023140"/>
    </source>
</evidence>
<evidence type="ECO:0000256" key="4">
    <source>
        <dbReference type="ARBA" id="ARBA00011738"/>
    </source>
</evidence>
<dbReference type="SUPFAM" id="SSF54665">
    <property type="entry name" value="CO dehydrogenase molybdoprotein N-domain-like"/>
    <property type="match status" value="1"/>
</dbReference>
<dbReference type="AlphaFoldDB" id="A0A8J9VI42"/>
<evidence type="ECO:0000256" key="12">
    <source>
        <dbReference type="ARBA" id="ARBA00023014"/>
    </source>
</evidence>
<proteinExistence type="inferred from homology"/>
<gene>
    <name evidence="21" type="ORF">BINO364_LOCUS12182</name>
</gene>
<dbReference type="OrthoDB" id="8300278at2759"/>
<keyword evidence="12 18" id="KW-0411">Iron-sulfur</keyword>
<evidence type="ECO:0000256" key="3">
    <source>
        <dbReference type="ARBA" id="ARBA00006849"/>
    </source>
</evidence>
<feature type="binding site" evidence="18">
    <location>
        <position position="73"/>
    </location>
    <ligand>
        <name>[2Fe-2S] cluster</name>
        <dbReference type="ChEBI" id="CHEBI:190135"/>
        <label>1</label>
    </ligand>
</feature>
<dbReference type="GO" id="GO:0005506">
    <property type="term" value="F:iron ion binding"/>
    <property type="evidence" value="ECO:0007669"/>
    <property type="project" value="InterPro"/>
</dbReference>
<comment type="cofactor">
    <cofactor evidence="15">
        <name>[2Fe-2S] cluster</name>
        <dbReference type="ChEBI" id="CHEBI:190135"/>
    </cofactor>
</comment>
<dbReference type="InterPro" id="IPR036010">
    <property type="entry name" value="2Fe-2S_ferredoxin-like_sf"/>
</dbReference>
<feature type="binding site" evidence="18">
    <location>
        <position position="43"/>
    </location>
    <ligand>
        <name>[2Fe-2S] cluster</name>
        <dbReference type="ChEBI" id="CHEBI:190135"/>
        <label>1</label>
    </ligand>
</feature>
<comment type="similarity">
    <text evidence="3">Belongs to the xanthine dehydrogenase family.</text>
</comment>
<feature type="active site" description="Proton acceptor" evidence="16">
    <location>
        <position position="1207"/>
    </location>
</feature>
<dbReference type="InterPro" id="IPR016166">
    <property type="entry name" value="FAD-bd_PCMH"/>
</dbReference>
<evidence type="ECO:0000256" key="16">
    <source>
        <dbReference type="PIRSR" id="PIRSR000127-1"/>
    </source>
</evidence>
<dbReference type="InterPro" id="IPR036318">
    <property type="entry name" value="FAD-bd_PCMH-like_sf"/>
</dbReference>
<reference evidence="21" key="1">
    <citation type="submission" date="2021-12" db="EMBL/GenBank/DDBJ databases">
        <authorList>
            <person name="Martin H S."/>
        </authorList>
    </citation>
    <scope>NUCLEOTIDE SEQUENCE</scope>
</reference>
<dbReference type="Pfam" id="PF00941">
    <property type="entry name" value="FAD_binding_5"/>
    <property type="match status" value="1"/>
</dbReference>
<dbReference type="SUPFAM" id="SSF54292">
    <property type="entry name" value="2Fe-2S ferredoxin-like"/>
    <property type="match status" value="1"/>
</dbReference>
<dbReference type="Pfam" id="PF00111">
    <property type="entry name" value="Fer2"/>
    <property type="match status" value="1"/>
</dbReference>
<dbReference type="CDD" id="cd00207">
    <property type="entry name" value="fer2"/>
    <property type="match status" value="1"/>
</dbReference>
<comment type="cofactor">
    <cofactor evidence="1 17">
        <name>FAD</name>
        <dbReference type="ChEBI" id="CHEBI:57692"/>
    </cofactor>
</comment>
<evidence type="ECO:0000256" key="1">
    <source>
        <dbReference type="ARBA" id="ARBA00001974"/>
    </source>
</evidence>
<dbReference type="SMART" id="SM01092">
    <property type="entry name" value="CO_deh_flav_C"/>
    <property type="match status" value="1"/>
</dbReference>
<dbReference type="InterPro" id="IPR012675">
    <property type="entry name" value="Beta-grasp_dom_sf"/>
</dbReference>
<dbReference type="InterPro" id="IPR006058">
    <property type="entry name" value="2Fe2S_fd_BS"/>
</dbReference>
<dbReference type="InterPro" id="IPR008274">
    <property type="entry name" value="AldOxase/xan_DH_MoCoBD1"/>
</dbReference>
<dbReference type="Gene3D" id="3.30.390.50">
    <property type="entry name" value="CO dehydrogenase flavoprotein, C-terminal domain"/>
    <property type="match status" value="1"/>
</dbReference>
<feature type="non-terminal residue" evidence="21">
    <location>
        <position position="1264"/>
    </location>
</feature>
<dbReference type="InterPro" id="IPR002346">
    <property type="entry name" value="Mopterin_DH_FAD-bd"/>
</dbReference>
<evidence type="ECO:0000256" key="18">
    <source>
        <dbReference type="PIRSR" id="PIRSR000127-3"/>
    </source>
</evidence>
<sequence length="1264" mass="139205">MKKIKFTVNGDHISLSGYDVSPSTSLNDYVRDHLGLTGTKAMCHEGGCGACIVSVTKTHPSTKEKQTIAVNSCLVHILSCHEWDITTIEGVGNRRDGYSEIQTRLAYFNGTQCGYCTPGWVMNMHSLYKGSKSKLTMKQIERSFAGNLCRCTGYRPILDAFKTFATDVDYDGNIRDLEDLHEIKCFTKCMKKCDIEDEWCLIENCSENLLDLPMDDNIWYKAFSVNDVFKVLEKEGTDSYRLVAGNTGKGVYPLSKEPRVYIDIASISSLQDSLIDENLVLGAGLTINQTMDIFKKQMKNDDFAYLEQFHKHLELVANVPVKNIGTIGGNLAMKHAHPEFQSDLFVLFETVNATITLVDMKLETIEMKLTRFLQIDLKDKLILNLKIPPLSNNHLIRTYKIMPRAQNTHAIVNAGFHFQLNPNKTVLTSNIVYGSINPNFNRATDVEKMLKGLPLFSDETLQKALKKLQEDIVPLDDPPEPDPYCRKAIALGLFYKAILSLAPTVSPRYASGGAALARAVSRATQTYDTDKSVWPVNQPVPKLEALAQCAGEAAYAGDAAGARDLHAALVLAAACRADLLKIDASDALKLPGVVAFYSAKDIPGTNNFTPNDVPGLTDEEEIFASKRVSYYGQPIGIIAATSRKLALQAAQLVNVTYKHDQAKPVLSVQDALVAPDKAKRIRQDVISNATDRGTDIVHKIVGAYYVPDQYHFTMETQSCRAAPAAAAGGGGLRVRCATQWMDLVQVAVARAMDLPLNRVEVEVPCVGGGYGGKGSRSALAACACALVARRLGRATALVLPLADNMEAVGKRPACYFEYELGVNEEGVIQYADVKYYSDCGISFNDTSAPDVAATIARYYDTARWDVRGHSVLTDKASTTWCRAPATTEATAMAEHFIHRISHITKRDPADIRKANMAAQHSSLMDMMDMFKRDTKYDERKAQIDEFNSKNAWKKKALQLTVMSFPIVYFGNFPVTISVYHGDGSILISHGGIEMGQGINTKVAQVCAYSLKIPLNMVRVKGADTFTSPNSMATAGSITSESVAFATIKACNELLERLEPVRKEMDEPTWLDIIKKAFEKGIHLQVSAMTSPKAELTEYTVYGVGSAELTLDVLAGTHVLDRVDLLEDTGRSLNPDLDVGQIEGAFMMGLGLWTTERLAYDARGRLLTRRAWTYRPPGACDVPVDFRVAFKRNSLNKNGVLRSKATGEPALVLAVAVTRALHDAIVEARKEYGHHDTEYLHVDTPYSVDNIIKAIAPNIESYKLQ</sequence>
<dbReference type="SUPFAM" id="SSF55447">
    <property type="entry name" value="CO dehydrogenase flavoprotein C-terminal domain-like"/>
    <property type="match status" value="1"/>
</dbReference>
<comment type="cofactor">
    <cofactor evidence="18">
        <name>[2Fe-2S] cluster</name>
        <dbReference type="ChEBI" id="CHEBI:190135"/>
    </cofactor>
    <text evidence="18">Binds 2 [2Fe-2S] clusters.</text>
</comment>
<evidence type="ECO:0000256" key="15">
    <source>
        <dbReference type="ARBA" id="ARBA00034078"/>
    </source>
</evidence>
<organism evidence="21 22">
    <name type="scientific">Brenthis ino</name>
    <name type="common">lesser marbled fritillary</name>
    <dbReference type="NCBI Taxonomy" id="405034"/>
    <lineage>
        <taxon>Eukaryota</taxon>
        <taxon>Metazoa</taxon>
        <taxon>Ecdysozoa</taxon>
        <taxon>Arthropoda</taxon>
        <taxon>Hexapoda</taxon>
        <taxon>Insecta</taxon>
        <taxon>Pterygota</taxon>
        <taxon>Neoptera</taxon>
        <taxon>Endopterygota</taxon>
        <taxon>Lepidoptera</taxon>
        <taxon>Glossata</taxon>
        <taxon>Ditrysia</taxon>
        <taxon>Papilionoidea</taxon>
        <taxon>Nymphalidae</taxon>
        <taxon>Heliconiinae</taxon>
        <taxon>Argynnini</taxon>
        <taxon>Brenthis</taxon>
    </lineage>
</organism>
<dbReference type="InterPro" id="IPR037165">
    <property type="entry name" value="AldOxase/xan_DH_Mopterin-bd_sf"/>
</dbReference>
<feature type="binding site" evidence="18">
    <location>
        <position position="882"/>
    </location>
    <ligand>
        <name>Mo-molybdopterin</name>
        <dbReference type="ChEBI" id="CHEBI:71302"/>
    </ligand>
    <ligandPart>
        <name>Mo</name>
        <dbReference type="ChEBI" id="CHEBI:28685"/>
    </ligandPart>
</feature>
<dbReference type="Pfam" id="PF20256">
    <property type="entry name" value="MoCoBD_2"/>
    <property type="match status" value="1"/>
</dbReference>
<keyword evidence="5 18" id="KW-0500">Molybdenum</keyword>
<feature type="domain" description="2Fe-2S ferredoxin-type" evidence="19">
    <location>
        <begin position="2"/>
        <end position="91"/>
    </location>
</feature>
<dbReference type="GO" id="GO:0051537">
    <property type="term" value="F:2 iron, 2 sulfur cluster binding"/>
    <property type="evidence" value="ECO:0007669"/>
    <property type="project" value="UniProtKB-KW"/>
</dbReference>
<dbReference type="FunFam" id="3.30.365.10:FF:000008">
    <property type="entry name" value="Aldehyde oxidase1"/>
    <property type="match status" value="1"/>
</dbReference>
<evidence type="ECO:0000256" key="6">
    <source>
        <dbReference type="ARBA" id="ARBA00022630"/>
    </source>
</evidence>
<comment type="cofactor">
    <cofactor evidence="18">
        <name>Mo-molybdopterin</name>
        <dbReference type="ChEBI" id="CHEBI:71302"/>
    </cofactor>
    <text evidence="18">Binds 1 Mo-molybdopterin (Mo-MPT) cofactor per subunit.</text>
</comment>
<dbReference type="InterPro" id="IPR036884">
    <property type="entry name" value="2Fe-2S-bd_dom_sf"/>
</dbReference>
<dbReference type="GO" id="GO:0016491">
    <property type="term" value="F:oxidoreductase activity"/>
    <property type="evidence" value="ECO:0007669"/>
    <property type="project" value="UniProtKB-KW"/>
</dbReference>
<dbReference type="Gene3D" id="3.10.20.30">
    <property type="match status" value="1"/>
</dbReference>
<dbReference type="PANTHER" id="PTHR11908">
    <property type="entry name" value="XANTHINE DEHYDROGENASE"/>
    <property type="match status" value="1"/>
</dbReference>
<dbReference type="Gene3D" id="3.30.365.10">
    <property type="entry name" value="Aldehyde oxidase/xanthine dehydrogenase, molybdopterin binding domain"/>
    <property type="match status" value="4"/>
</dbReference>
<name>A0A8J9VI42_9NEOP</name>
<keyword evidence="10" id="KW-0560">Oxidoreductase</keyword>
<dbReference type="GO" id="GO:0071949">
    <property type="term" value="F:FAD binding"/>
    <property type="evidence" value="ECO:0007669"/>
    <property type="project" value="InterPro"/>
</dbReference>
<feature type="binding site" evidence="18">
    <location>
        <position position="51"/>
    </location>
    <ligand>
        <name>[2Fe-2S] cluster</name>
        <dbReference type="ChEBI" id="CHEBI:190135"/>
        <label>1</label>
    </ligand>
</feature>
<keyword evidence="14" id="KW-0576">Peroxisome</keyword>
<dbReference type="InterPro" id="IPR036683">
    <property type="entry name" value="CO_DH_flav_C_dom_sf"/>
</dbReference>
<dbReference type="PIRSF" id="PIRSF000127">
    <property type="entry name" value="Xanthine_DH"/>
    <property type="match status" value="1"/>
</dbReference>
<dbReference type="FunFam" id="3.30.390.50:FF:000003">
    <property type="entry name" value="Aldehyde oxidase1"/>
    <property type="match status" value="1"/>
</dbReference>
<evidence type="ECO:0000313" key="22">
    <source>
        <dbReference type="Proteomes" id="UP000838878"/>
    </source>
</evidence>
<evidence type="ECO:0000259" key="20">
    <source>
        <dbReference type="PROSITE" id="PS51387"/>
    </source>
</evidence>
<dbReference type="InterPro" id="IPR016208">
    <property type="entry name" value="Ald_Oxase/xanthine_DH-like"/>
</dbReference>
<keyword evidence="6" id="KW-0285">Flavoprotein</keyword>